<dbReference type="InterPro" id="IPR050879">
    <property type="entry name" value="Acyltransferase_3"/>
</dbReference>
<feature type="transmembrane region" description="Helical" evidence="1">
    <location>
        <begin position="299"/>
        <end position="322"/>
    </location>
</feature>
<feature type="transmembrane region" description="Helical" evidence="1">
    <location>
        <begin position="161"/>
        <end position="178"/>
    </location>
</feature>
<dbReference type="eggNOG" id="COG1835">
    <property type="taxonomic scope" value="Bacteria"/>
</dbReference>
<feature type="transmembrane region" description="Helical" evidence="1">
    <location>
        <begin position="5"/>
        <end position="24"/>
    </location>
</feature>
<feature type="transmembrane region" description="Helical" evidence="1">
    <location>
        <begin position="86"/>
        <end position="104"/>
    </location>
</feature>
<protein>
    <submittedName>
        <fullName evidence="3">Acyltransferase 3</fullName>
    </submittedName>
</protein>
<feature type="transmembrane region" description="Helical" evidence="1">
    <location>
        <begin position="235"/>
        <end position="252"/>
    </location>
</feature>
<dbReference type="PANTHER" id="PTHR23028:SF53">
    <property type="entry name" value="ACYL_TRANSF_3 DOMAIN-CONTAINING PROTEIN"/>
    <property type="match status" value="1"/>
</dbReference>
<organism evidence="3">
    <name type="scientific">Marinomonas sp. (strain MWYL1)</name>
    <dbReference type="NCBI Taxonomy" id="400668"/>
    <lineage>
        <taxon>Bacteria</taxon>
        <taxon>Pseudomonadati</taxon>
        <taxon>Pseudomonadota</taxon>
        <taxon>Gammaproteobacteria</taxon>
        <taxon>Oceanospirillales</taxon>
        <taxon>Oceanospirillaceae</taxon>
        <taxon>Marinomonas</taxon>
    </lineage>
</organism>
<dbReference type="GO" id="GO:0016747">
    <property type="term" value="F:acyltransferase activity, transferring groups other than amino-acyl groups"/>
    <property type="evidence" value="ECO:0007669"/>
    <property type="project" value="InterPro"/>
</dbReference>
<evidence type="ECO:0000313" key="3">
    <source>
        <dbReference type="EMBL" id="ABR69765.1"/>
    </source>
</evidence>
<keyword evidence="1" id="KW-1133">Transmembrane helix</keyword>
<dbReference type="InterPro" id="IPR002656">
    <property type="entry name" value="Acyl_transf_3_dom"/>
</dbReference>
<keyword evidence="3" id="KW-0012">Acyltransferase</keyword>
<dbReference type="AlphaFoldDB" id="A6VTI6"/>
<dbReference type="PANTHER" id="PTHR23028">
    <property type="entry name" value="ACETYLTRANSFERASE"/>
    <property type="match status" value="1"/>
</dbReference>
<dbReference type="KEGG" id="mmw:Mmwyl1_0833"/>
<evidence type="ECO:0000256" key="1">
    <source>
        <dbReference type="SAM" id="Phobius"/>
    </source>
</evidence>
<evidence type="ECO:0000259" key="2">
    <source>
        <dbReference type="Pfam" id="PF01757"/>
    </source>
</evidence>
<dbReference type="EMBL" id="CP000749">
    <property type="protein sequence ID" value="ABR69765.1"/>
    <property type="molecule type" value="Genomic_DNA"/>
</dbReference>
<feature type="domain" description="Acyltransferase 3" evidence="2">
    <location>
        <begin position="6"/>
        <end position="311"/>
    </location>
</feature>
<dbReference type="GO" id="GO:0000271">
    <property type="term" value="P:polysaccharide biosynthetic process"/>
    <property type="evidence" value="ECO:0007669"/>
    <property type="project" value="TreeGrafter"/>
</dbReference>
<proteinExistence type="predicted"/>
<dbReference type="STRING" id="400668.Mmwyl1_0833"/>
<keyword evidence="1" id="KW-0472">Membrane</keyword>
<sequence>MYKSFYSIQFLRGGAALIVVFHHFMQFFYDFERTNPVGNFFSDFGGWGVDVFFVISGFIMLFIATTKECSPSSFVWNRIIRVVPNYWFYTLIIVVLGLLIPIHATEATLTSILKSLFFIPHENPSSQLGIYPTLSVGWTLNYEMFFYSLVAIALTFGVERLKLSLMFVSLFLISLPLLEKIAHFGIYYKFHLIEFALGMFLYTFLTSRLCRFKYFLALGAVLVLLLFKHPSIDRLMIAFLIVLLALSLESFISPKNIVSKVGFFLGDISYSIYLSHSIVLLILFFFFGSYRYTDTSVFLVMFTLLLCLIFTLALSMSTYKLIEMRLSKILKVRLVSQ</sequence>
<dbReference type="HOGENOM" id="CLU_005679_2_0_6"/>
<feature type="transmembrane region" description="Helical" evidence="1">
    <location>
        <begin position="130"/>
        <end position="154"/>
    </location>
</feature>
<reference evidence="3" key="1">
    <citation type="submission" date="2007-06" db="EMBL/GenBank/DDBJ databases">
        <title>Complete sequence of Marinomonas sp. MWYL1.</title>
        <authorList>
            <consortium name="US DOE Joint Genome Institute"/>
            <person name="Copeland A."/>
            <person name="Lucas S."/>
            <person name="Lapidus A."/>
            <person name="Barry K."/>
            <person name="Glavina del Rio T."/>
            <person name="Dalin E."/>
            <person name="Tice H."/>
            <person name="Pitluck S."/>
            <person name="Kiss H."/>
            <person name="Brettin T."/>
            <person name="Bruce D."/>
            <person name="Detter J.C."/>
            <person name="Han C."/>
            <person name="Schmutz J."/>
            <person name="Larimer F."/>
            <person name="Land M."/>
            <person name="Hauser L."/>
            <person name="Kyrpides N."/>
            <person name="Kim E."/>
            <person name="Johnston A.W.B."/>
            <person name="Todd J.D."/>
            <person name="Rogers R."/>
            <person name="Wexler M."/>
            <person name="Bond P.L."/>
            <person name="Li Y."/>
            <person name="Richardson P."/>
        </authorList>
    </citation>
    <scope>NUCLEOTIDE SEQUENCE [LARGE SCALE GENOMIC DNA]</scope>
    <source>
        <strain evidence="3">MWYL1</strain>
    </source>
</reference>
<keyword evidence="1" id="KW-0812">Transmembrane</keyword>
<dbReference type="OrthoDB" id="9767863at2"/>
<feature type="transmembrane region" description="Helical" evidence="1">
    <location>
        <begin position="212"/>
        <end position="229"/>
    </location>
</feature>
<gene>
    <name evidence="3" type="ordered locus">Mmwyl1_0833</name>
</gene>
<dbReference type="GO" id="GO:0016020">
    <property type="term" value="C:membrane"/>
    <property type="evidence" value="ECO:0007669"/>
    <property type="project" value="TreeGrafter"/>
</dbReference>
<name>A6VTI6_MARMS</name>
<feature type="transmembrane region" description="Helical" evidence="1">
    <location>
        <begin position="44"/>
        <end position="65"/>
    </location>
</feature>
<dbReference type="Pfam" id="PF01757">
    <property type="entry name" value="Acyl_transf_3"/>
    <property type="match status" value="1"/>
</dbReference>
<keyword evidence="3" id="KW-0808">Transferase</keyword>
<accession>A6VTI6</accession>
<feature type="transmembrane region" description="Helical" evidence="1">
    <location>
        <begin position="264"/>
        <end position="287"/>
    </location>
</feature>